<evidence type="ECO:0000313" key="1">
    <source>
        <dbReference type="EMBL" id="EOD40068.1"/>
    </source>
</evidence>
<dbReference type="HOGENOM" id="CLU_1840402_0_0_1"/>
<organism evidence="1">
    <name type="scientific">Emiliania huxleyi</name>
    <name type="common">Coccolithophore</name>
    <name type="synonym">Pontosphaera huxleyi</name>
    <dbReference type="NCBI Taxonomy" id="2903"/>
    <lineage>
        <taxon>Eukaryota</taxon>
        <taxon>Haptista</taxon>
        <taxon>Haptophyta</taxon>
        <taxon>Prymnesiophyceae</taxon>
        <taxon>Isochrysidales</taxon>
        <taxon>Noelaerhabdaceae</taxon>
        <taxon>Emiliania</taxon>
    </lineage>
</organism>
<dbReference type="GO" id="GO:0005829">
    <property type="term" value="C:cytosol"/>
    <property type="evidence" value="ECO:0007669"/>
    <property type="project" value="TreeGrafter"/>
</dbReference>
<evidence type="ECO:0008006" key="2">
    <source>
        <dbReference type="Google" id="ProtNLM"/>
    </source>
</evidence>
<dbReference type="PANTHER" id="PTHR23264">
    <property type="entry name" value="NUCLEOTIDE-BINDING PROTEIN NBP35 YEAST -RELATED"/>
    <property type="match status" value="1"/>
</dbReference>
<dbReference type="GO" id="GO:0005524">
    <property type="term" value="F:ATP binding"/>
    <property type="evidence" value="ECO:0007669"/>
    <property type="project" value="InterPro"/>
</dbReference>
<feature type="non-terminal residue" evidence="1">
    <location>
        <position position="1"/>
    </location>
</feature>
<dbReference type="GO" id="GO:0016226">
    <property type="term" value="P:iron-sulfur cluster assembly"/>
    <property type="evidence" value="ECO:0007669"/>
    <property type="project" value="InterPro"/>
</dbReference>
<dbReference type="GeneID" id="17285340"/>
<dbReference type="RefSeq" id="XP_005792497.1">
    <property type="nucleotide sequence ID" value="XM_005792440.1"/>
</dbReference>
<accession>R1DXC6</accession>
<reference evidence="1" key="1">
    <citation type="submission" date="2012-07" db="EMBL/GenBank/DDBJ databases">
        <title>Genome variability drives Emilianias global distribution.</title>
        <authorList>
            <consortium name="DOE Joint Genome Institute"/>
            <person name="Read B."/>
            <person name="Kegel J."/>
            <person name="Klute M."/>
            <person name="Kuo A."/>
            <person name="Lefebvre S.C."/>
            <person name="Maumus F."/>
            <person name="Mayer C."/>
            <person name="Miller J."/>
            <person name="Allen A."/>
            <person name="Bidle K."/>
            <person name="Borodovsky M."/>
            <person name="Bowler C."/>
            <person name="Brownlee C."/>
            <person name="Claverie J.-M."/>
            <person name="Cock M."/>
            <person name="De Vargas C."/>
            <person name="Elias M."/>
            <person name="Frickenhaus S."/>
            <person name="Gladyshev V.N."/>
            <person name="Gonzalez K."/>
            <person name="Guda C."/>
            <person name="Hadaegh A."/>
            <person name="Herman E."/>
            <person name="Iglesias-Rodriguez D."/>
            <person name="Jones B."/>
            <person name="Lawson T."/>
            <person name="Leese F."/>
            <person name="Lin Y.-C."/>
            <person name="Lindquist E."/>
            <person name="Lobanov A."/>
            <person name="Lucas S."/>
            <person name="Malik S.-H.B."/>
            <person name="Marsh M.E."/>
            <person name="Mock T."/>
            <person name="Monier A."/>
            <person name="Moreau H."/>
            <person name="Mueller-Roeber B."/>
            <person name="Napier J."/>
            <person name="Ogata H."/>
            <person name="Parker M."/>
            <person name="Probert I."/>
            <person name="Quesneville H."/>
            <person name="Raines C."/>
            <person name="Rensing S."/>
            <person name="Riano-Pachon D.M."/>
            <person name="Richier S."/>
            <person name="Rokitta S."/>
            <person name="Salamov A."/>
            <person name="Sarno A.F."/>
            <person name="Schmutz J."/>
            <person name="Schroeder D."/>
            <person name="Shiraiwa Y."/>
            <person name="Soanes D.M."/>
            <person name="Valentin K."/>
            <person name="Van Der Giezen M."/>
            <person name="Van Der Peer Y."/>
            <person name="Vardi A."/>
            <person name="Verret F."/>
            <person name="Von Dassow P."/>
            <person name="Wheeler G."/>
            <person name="Williams B."/>
            <person name="Wilson W."/>
            <person name="Wolfe G."/>
            <person name="Wurch L.L."/>
            <person name="Young J."/>
            <person name="Dacks J.B."/>
            <person name="Delwiche C.F."/>
            <person name="Dyhrman S."/>
            <person name="Glockner G."/>
            <person name="John U."/>
            <person name="Richards T."/>
            <person name="Worden A.Z."/>
            <person name="Zhang X."/>
            <person name="Grigoriev I.V."/>
        </authorList>
    </citation>
    <scope>NUCLEOTIDE SEQUENCE</scope>
    <source>
        <strain evidence="1">CCMP1516</strain>
    </source>
</reference>
<dbReference type="InterPro" id="IPR027417">
    <property type="entry name" value="P-loop_NTPase"/>
</dbReference>
<protein>
    <recommendedName>
        <fullName evidence="2">Sodium:proton antiporter</fullName>
    </recommendedName>
</protein>
<dbReference type="AlphaFoldDB" id="R1DXC6"/>
<feature type="non-terminal residue" evidence="1">
    <location>
        <position position="141"/>
    </location>
</feature>
<dbReference type="KEGG" id="ehx:EMIHUDRAFT_125589"/>
<name>R1DXC6_EMIHU</name>
<sequence>DVRKELSFCAKTQLRVLGVVENMSGLAVPLRSLTLRDADGADATGPALALLAERCPELLELSAHVDVFPAARGGAEAMAASFGVPFLGRVPIEPALTRACEAGRRSLPGSPDVVRPIADRILASTEMEREAEEAAASMMDG</sequence>
<dbReference type="Gene3D" id="3.40.50.300">
    <property type="entry name" value="P-loop containing nucleotide triphosphate hydrolases"/>
    <property type="match status" value="1"/>
</dbReference>
<dbReference type="GO" id="GO:0140663">
    <property type="term" value="F:ATP-dependent FeS chaperone activity"/>
    <property type="evidence" value="ECO:0007669"/>
    <property type="project" value="InterPro"/>
</dbReference>
<proteinExistence type="predicted"/>
<dbReference type="InterPro" id="IPR019591">
    <property type="entry name" value="Mrp/NBP35_ATP-bd"/>
</dbReference>
<dbReference type="PANTHER" id="PTHR23264:SF19">
    <property type="entry name" value="CYTOSOLIC FE-S CLUSTER ASSEMBLY FACTOR NUBP2"/>
    <property type="match status" value="1"/>
</dbReference>
<dbReference type="GO" id="GO:0051536">
    <property type="term" value="F:iron-sulfur cluster binding"/>
    <property type="evidence" value="ECO:0007669"/>
    <property type="project" value="InterPro"/>
</dbReference>
<gene>
    <name evidence="1" type="ORF">EMIHUDRAFT_125589</name>
</gene>
<dbReference type="EMBL" id="KB863479">
    <property type="protein sequence ID" value="EOD40068.1"/>
    <property type="molecule type" value="Genomic_DNA"/>
</dbReference>